<reference evidence="12 13" key="1">
    <citation type="submission" date="2023-03" db="EMBL/GenBank/DDBJ databases">
        <title>YIM 133296 draft genome.</title>
        <authorList>
            <person name="Xiong L."/>
        </authorList>
    </citation>
    <scope>NUCLEOTIDE SEQUENCE [LARGE SCALE GENOMIC DNA]</scope>
    <source>
        <strain evidence="12 13">YIM 133296</strain>
    </source>
</reference>
<dbReference type="EMBL" id="JAROAV010000044">
    <property type="protein sequence ID" value="MDF8265922.1"/>
    <property type="molecule type" value="Genomic_DNA"/>
</dbReference>
<feature type="compositionally biased region" description="Basic and acidic residues" evidence="8">
    <location>
        <begin position="12"/>
        <end position="22"/>
    </location>
</feature>
<evidence type="ECO:0000256" key="8">
    <source>
        <dbReference type="SAM" id="MobiDB-lite"/>
    </source>
</evidence>
<evidence type="ECO:0000256" key="4">
    <source>
        <dbReference type="ARBA" id="ARBA00022692"/>
    </source>
</evidence>
<dbReference type="PANTHER" id="PTHR23028">
    <property type="entry name" value="ACETYLTRANSFERASE"/>
    <property type="match status" value="1"/>
</dbReference>
<feature type="domain" description="SGNH" evidence="11">
    <location>
        <begin position="519"/>
        <end position="734"/>
    </location>
</feature>
<evidence type="ECO:0000259" key="10">
    <source>
        <dbReference type="Pfam" id="PF01757"/>
    </source>
</evidence>
<dbReference type="InterPro" id="IPR002656">
    <property type="entry name" value="Acyl_transf_3_dom"/>
</dbReference>
<feature type="region of interest" description="Disordered" evidence="8">
    <location>
        <begin position="1"/>
        <end position="22"/>
    </location>
</feature>
<feature type="transmembrane region" description="Helical" evidence="9">
    <location>
        <begin position="387"/>
        <end position="406"/>
    </location>
</feature>
<keyword evidence="2" id="KW-1003">Cell membrane</keyword>
<dbReference type="Pfam" id="PF19040">
    <property type="entry name" value="SGNH"/>
    <property type="match status" value="1"/>
</dbReference>
<evidence type="ECO:0000256" key="2">
    <source>
        <dbReference type="ARBA" id="ARBA00022475"/>
    </source>
</evidence>
<feature type="transmembrane region" description="Helical" evidence="9">
    <location>
        <begin position="93"/>
        <end position="113"/>
    </location>
</feature>
<dbReference type="Gene3D" id="3.40.50.1110">
    <property type="entry name" value="SGNH hydrolase"/>
    <property type="match status" value="1"/>
</dbReference>
<feature type="transmembrane region" description="Helical" evidence="9">
    <location>
        <begin position="274"/>
        <end position="294"/>
    </location>
</feature>
<keyword evidence="4 9" id="KW-0812">Transmembrane</keyword>
<feature type="transmembrane region" description="Helical" evidence="9">
    <location>
        <begin position="224"/>
        <end position="242"/>
    </location>
</feature>
<evidence type="ECO:0000256" key="5">
    <source>
        <dbReference type="ARBA" id="ARBA00022989"/>
    </source>
</evidence>
<dbReference type="PANTHER" id="PTHR23028:SF53">
    <property type="entry name" value="ACYL_TRANSF_3 DOMAIN-CONTAINING PROTEIN"/>
    <property type="match status" value="1"/>
</dbReference>
<gene>
    <name evidence="12" type="ORF">P4R38_16870</name>
</gene>
<keyword evidence="7 12" id="KW-0012">Acyltransferase</keyword>
<name>A0ABT6CC30_9MICO</name>
<keyword evidence="5 9" id="KW-1133">Transmembrane helix</keyword>
<comment type="subcellular location">
    <subcellularLocation>
        <location evidence="1">Cell membrane</location>
        <topology evidence="1">Multi-pass membrane protein</topology>
    </subcellularLocation>
</comment>
<accession>A0ABT6CC30</accession>
<dbReference type="RefSeq" id="WP_277193184.1">
    <property type="nucleotide sequence ID" value="NZ_JAROAV010000044.1"/>
</dbReference>
<dbReference type="InterPro" id="IPR036514">
    <property type="entry name" value="SGNH_hydro_sf"/>
</dbReference>
<feature type="domain" description="Acyltransferase 3" evidence="10">
    <location>
        <begin position="27"/>
        <end position="368"/>
    </location>
</feature>
<feature type="transmembrane region" description="Helical" evidence="9">
    <location>
        <begin position="30"/>
        <end position="46"/>
    </location>
</feature>
<dbReference type="InterPro" id="IPR050879">
    <property type="entry name" value="Acyltransferase_3"/>
</dbReference>
<evidence type="ECO:0000256" key="9">
    <source>
        <dbReference type="SAM" id="Phobius"/>
    </source>
</evidence>
<feature type="transmembrane region" description="Helical" evidence="9">
    <location>
        <begin position="166"/>
        <end position="184"/>
    </location>
</feature>
<comment type="caution">
    <text evidence="12">The sequence shown here is derived from an EMBL/GenBank/DDBJ whole genome shotgun (WGS) entry which is preliminary data.</text>
</comment>
<feature type="transmembrane region" description="Helical" evidence="9">
    <location>
        <begin position="350"/>
        <end position="371"/>
    </location>
</feature>
<dbReference type="Pfam" id="PF01757">
    <property type="entry name" value="Acyl_transf_3"/>
    <property type="match status" value="1"/>
</dbReference>
<feature type="transmembrane region" description="Helical" evidence="9">
    <location>
        <begin position="249"/>
        <end position="268"/>
    </location>
</feature>
<keyword evidence="6 9" id="KW-0472">Membrane</keyword>
<keyword evidence="3" id="KW-0808">Transferase</keyword>
<sequence>MSAPTTRASYGRRQDTERDGDRAYRPDIEGLRAVAVGLVLLAHAGIPGLAGGFVGVDVFFVISGFLITGLLAREVSATGRVSLLRFWARRAKRLLPASATVLAVTVLLTWAFLPTLRWDEAGGDVVAAAAYVVNWHLASRSVDYLAEDSAPSVVQHYWSLSVEEQFYVLWPLLILAAVWAARRLRVPVRRALAVALTLIVVPSLAWSMWLTSTSAAQAYFVTPTRLWELGVGGLVALSVGWWRSLTPMAGRALACSGLAVVIGGAAVIDTSTAWPGYAALVPTLGAAAVIAGGCGGSGGCGGRGGLGGFGAGVVLALPPMQRVGALSYSLYLWHWPVLLVAADQWGPLRWWQGLLAVAASVVPAWLTYTLLEDPVRRSSLLSRVPRAALAVGAACTAVSLAAGLGLQSLAAAQVRDVPPGAAQGAAALGVPTPVPSTPTGSVGPPSPTATLRTTATPGPATRTAPTPGAAAPNPAAAGPNVAALDLDPESISPDPLRATLDVPAIYARGCQVTLLGTAVRRCDLGSPTGRLTVALVGDSKAAQWADALDPVARQRGWRLQTYLKASCPWADAAIASGTPGAQQACRTWSRSLLATLTGPSRPDVVIVSGVKNDAVPSAGRTGSDTLIAGYSAYWKALSARGVRVIILKDTPSPGLNVYGCVADHRDDVGRCSYARNDGSGTPALVRAAGQVPGTTVATMNDWICPVPACPPVIGNVLVYRQGSHVTRTYVRTLTAPLGARLAPLVEAVPGPRAASP</sequence>
<dbReference type="SUPFAM" id="SSF52266">
    <property type="entry name" value="SGNH hydrolase"/>
    <property type="match status" value="1"/>
</dbReference>
<evidence type="ECO:0000256" key="3">
    <source>
        <dbReference type="ARBA" id="ARBA00022679"/>
    </source>
</evidence>
<protein>
    <submittedName>
        <fullName evidence="12">Acyltransferase family protein</fullName>
    </submittedName>
</protein>
<evidence type="ECO:0000259" key="11">
    <source>
        <dbReference type="Pfam" id="PF19040"/>
    </source>
</evidence>
<dbReference type="GO" id="GO:0016746">
    <property type="term" value="F:acyltransferase activity"/>
    <property type="evidence" value="ECO:0007669"/>
    <property type="project" value="UniProtKB-KW"/>
</dbReference>
<feature type="transmembrane region" description="Helical" evidence="9">
    <location>
        <begin position="191"/>
        <end position="212"/>
    </location>
</feature>
<evidence type="ECO:0000256" key="6">
    <source>
        <dbReference type="ARBA" id="ARBA00023136"/>
    </source>
</evidence>
<dbReference type="InterPro" id="IPR043968">
    <property type="entry name" value="SGNH"/>
</dbReference>
<proteinExistence type="predicted"/>
<dbReference type="Proteomes" id="UP001528912">
    <property type="component" value="Unassembled WGS sequence"/>
</dbReference>
<feature type="compositionally biased region" description="Low complexity" evidence="8">
    <location>
        <begin position="425"/>
        <end position="484"/>
    </location>
</feature>
<feature type="region of interest" description="Disordered" evidence="8">
    <location>
        <begin position="425"/>
        <end position="487"/>
    </location>
</feature>
<evidence type="ECO:0000256" key="1">
    <source>
        <dbReference type="ARBA" id="ARBA00004651"/>
    </source>
</evidence>
<feature type="transmembrane region" description="Helical" evidence="9">
    <location>
        <begin position="52"/>
        <end position="72"/>
    </location>
</feature>
<feature type="transmembrane region" description="Helical" evidence="9">
    <location>
        <begin position="306"/>
        <end position="330"/>
    </location>
</feature>
<organism evidence="12 13">
    <name type="scientific">Luteipulveratus flavus</name>
    <dbReference type="NCBI Taxonomy" id="3031728"/>
    <lineage>
        <taxon>Bacteria</taxon>
        <taxon>Bacillati</taxon>
        <taxon>Actinomycetota</taxon>
        <taxon>Actinomycetes</taxon>
        <taxon>Micrococcales</taxon>
        <taxon>Dermacoccaceae</taxon>
        <taxon>Luteipulveratus</taxon>
    </lineage>
</organism>
<evidence type="ECO:0000313" key="13">
    <source>
        <dbReference type="Proteomes" id="UP001528912"/>
    </source>
</evidence>
<evidence type="ECO:0000256" key="7">
    <source>
        <dbReference type="ARBA" id="ARBA00023315"/>
    </source>
</evidence>
<evidence type="ECO:0000313" key="12">
    <source>
        <dbReference type="EMBL" id="MDF8265922.1"/>
    </source>
</evidence>
<keyword evidence="13" id="KW-1185">Reference proteome</keyword>